<dbReference type="PROSITE" id="PS50262">
    <property type="entry name" value="G_PROTEIN_RECEP_F1_2"/>
    <property type="match status" value="1"/>
</dbReference>
<dbReference type="GeneID" id="114855320"/>
<name>A0A6P7MID2_BETSP</name>
<evidence type="ECO:0000256" key="8">
    <source>
        <dbReference type="ARBA" id="ARBA00023136"/>
    </source>
</evidence>
<evidence type="ECO:0000256" key="1">
    <source>
        <dbReference type="ARBA" id="ARBA00004651"/>
    </source>
</evidence>
<dbReference type="Pfam" id="PF03402">
    <property type="entry name" value="V1R"/>
    <property type="match status" value="1"/>
</dbReference>
<evidence type="ECO:0000256" key="10">
    <source>
        <dbReference type="ARBA" id="ARBA00023224"/>
    </source>
</evidence>
<dbReference type="RefSeq" id="XP_040926747.1">
    <property type="nucleotide sequence ID" value="XM_041070813.2"/>
</dbReference>
<dbReference type="RefSeq" id="XP_055364980.1">
    <property type="nucleotide sequence ID" value="XM_055509005.1"/>
</dbReference>
<protein>
    <recommendedName>
        <fullName evidence="11">Vomeronasal type-1 receptor</fullName>
    </recommendedName>
</protein>
<feature type="transmembrane region" description="Helical" evidence="11">
    <location>
        <begin position="49"/>
        <end position="68"/>
    </location>
</feature>
<comment type="similarity">
    <text evidence="2 11">Belongs to the G-protein coupled receptor 1 family.</text>
</comment>
<dbReference type="RefSeq" id="XP_040926746.1">
    <property type="nucleotide sequence ID" value="XM_041070812.2"/>
</dbReference>
<keyword evidence="10 11" id="KW-0807">Transducer</keyword>
<keyword evidence="7 11" id="KW-0297">G-protein coupled receptor</keyword>
<dbReference type="RefSeq" id="XP_055364985.1">
    <property type="nucleotide sequence ID" value="XM_055509010.1"/>
</dbReference>
<evidence type="ECO:0000313" key="27">
    <source>
        <dbReference type="RefSeq" id="XP_055364986.1"/>
    </source>
</evidence>
<feature type="transmembrane region" description="Helical" evidence="11">
    <location>
        <begin position="238"/>
        <end position="263"/>
    </location>
</feature>
<dbReference type="GO" id="GO:0019236">
    <property type="term" value="P:response to pheromone"/>
    <property type="evidence" value="ECO:0007669"/>
    <property type="project" value="UniProtKB-KW"/>
</dbReference>
<proteinExistence type="inferred from homology"/>
<dbReference type="PANTHER" id="PTHR24062">
    <property type="entry name" value="VOMERONASAL TYPE-1 RECEPTOR"/>
    <property type="match status" value="1"/>
</dbReference>
<evidence type="ECO:0000256" key="5">
    <source>
        <dbReference type="ARBA" id="ARBA00022692"/>
    </source>
</evidence>
<dbReference type="RefSeq" id="XP_040926749.1">
    <property type="nucleotide sequence ID" value="XM_041070815.2"/>
</dbReference>
<dbReference type="InterPro" id="IPR004072">
    <property type="entry name" value="Vmron_rcpt_1"/>
</dbReference>
<organism evidence="13 16">
    <name type="scientific">Betta splendens</name>
    <name type="common">Siamese fighting fish</name>
    <dbReference type="NCBI Taxonomy" id="158456"/>
    <lineage>
        <taxon>Eukaryota</taxon>
        <taxon>Metazoa</taxon>
        <taxon>Chordata</taxon>
        <taxon>Craniata</taxon>
        <taxon>Vertebrata</taxon>
        <taxon>Euteleostomi</taxon>
        <taxon>Actinopterygii</taxon>
        <taxon>Neopterygii</taxon>
        <taxon>Teleostei</taxon>
        <taxon>Neoteleostei</taxon>
        <taxon>Acanthomorphata</taxon>
        <taxon>Anabantaria</taxon>
        <taxon>Anabantiformes</taxon>
        <taxon>Anabantoidei</taxon>
        <taxon>Osphronemidae</taxon>
        <taxon>Betta</taxon>
    </lineage>
</organism>
<dbReference type="KEGG" id="bspl:114855320"/>
<dbReference type="GO" id="GO:0005886">
    <property type="term" value="C:plasma membrane"/>
    <property type="evidence" value="ECO:0007669"/>
    <property type="project" value="UniProtKB-SubCell"/>
</dbReference>
<evidence type="ECO:0000313" key="16">
    <source>
        <dbReference type="RefSeq" id="XP_040926744.1"/>
    </source>
</evidence>
<evidence type="ECO:0000313" key="26">
    <source>
        <dbReference type="RefSeq" id="XP_055364985.1"/>
    </source>
</evidence>
<evidence type="ECO:0000256" key="3">
    <source>
        <dbReference type="ARBA" id="ARBA00022475"/>
    </source>
</evidence>
<evidence type="ECO:0000256" key="2">
    <source>
        <dbReference type="ARBA" id="ARBA00010663"/>
    </source>
</evidence>
<keyword evidence="6 11" id="KW-1133">Transmembrane helix</keyword>
<accession>A0A6P7MID2</accession>
<keyword evidence="5 11" id="KW-0812">Transmembrane</keyword>
<dbReference type="Gene3D" id="1.20.1070.10">
    <property type="entry name" value="Rhodopsin 7-helix transmembrane proteins"/>
    <property type="match status" value="1"/>
</dbReference>
<comment type="subcellular location">
    <subcellularLocation>
        <location evidence="1 11">Cell membrane</location>
        <topology evidence="1 11">Multi-pass membrane protein</topology>
    </subcellularLocation>
</comment>
<evidence type="ECO:0000313" key="22">
    <source>
        <dbReference type="RefSeq" id="XP_055364980.1"/>
    </source>
</evidence>
<dbReference type="Proteomes" id="UP000515150">
    <property type="component" value="Chromosome 5"/>
</dbReference>
<dbReference type="InterPro" id="IPR017452">
    <property type="entry name" value="GPCR_Rhodpsn_7TM"/>
</dbReference>
<keyword evidence="4 11" id="KW-0589">Pheromone response</keyword>
<evidence type="ECO:0000313" key="20">
    <source>
        <dbReference type="RefSeq" id="XP_040926749.1"/>
    </source>
</evidence>
<feature type="transmembrane region" description="Helical" evidence="11">
    <location>
        <begin position="199"/>
        <end position="217"/>
    </location>
</feature>
<evidence type="ECO:0000313" key="17">
    <source>
        <dbReference type="RefSeq" id="XP_040926746.1"/>
    </source>
</evidence>
<evidence type="ECO:0000256" key="6">
    <source>
        <dbReference type="ARBA" id="ARBA00022989"/>
    </source>
</evidence>
<evidence type="ECO:0000313" key="19">
    <source>
        <dbReference type="RefSeq" id="XP_040926748.1"/>
    </source>
</evidence>
<sequence length="322" mass="34932">MCAGAGLCAMDLCVTIKGVSFLLQTGLGVLGNAAVLLAYANILLTETKLLPVDVILCHLAFANLMLLLTRCVPQTMTVFGMTELLNDAGCKVVIYAYRISRALSVCITCMLSVFQAVTIAPTGPHLARLKPALPSLVLPTFAGLWILNMAICIAAPFFSMAPRNGTVPAFTLNLGFCHVDFRDNLSYVINGVAVSGRDFAFVALMLGSSGYILLLLHRHSRKVRQIRRAQSGGSETRAAKIVVTLVILYVVFFGIDNVIWIYMLTVEKVSLVVADMRVFFSSCYASISPYFIMSSNKKVKAKIVCAAEQSQLSADSQRPDDK</sequence>
<evidence type="ECO:0000313" key="14">
    <source>
        <dbReference type="RefSeq" id="XP_029006271.1"/>
    </source>
</evidence>
<evidence type="ECO:0000259" key="12">
    <source>
        <dbReference type="PROSITE" id="PS50262"/>
    </source>
</evidence>
<dbReference type="AlphaFoldDB" id="A0A6P7MID2"/>
<dbReference type="RefSeq" id="XP_040926750.1">
    <property type="nucleotide sequence ID" value="XM_041070816.2"/>
</dbReference>
<evidence type="ECO:0000256" key="11">
    <source>
        <dbReference type="RuleBase" id="RU364061"/>
    </source>
</evidence>
<gene>
    <name evidence="14 15 16 17 18 19 20 21 22 23 24 25 26 27" type="primary">LOC114855320</name>
</gene>
<keyword evidence="8 11" id="KW-0472">Membrane</keyword>
<evidence type="ECO:0000256" key="9">
    <source>
        <dbReference type="ARBA" id="ARBA00023170"/>
    </source>
</evidence>
<feature type="domain" description="G-protein coupled receptors family 1 profile" evidence="12">
    <location>
        <begin position="31"/>
        <end position="292"/>
    </location>
</feature>
<feature type="transmembrane region" description="Helical" evidence="11">
    <location>
        <begin position="269"/>
        <end position="292"/>
    </location>
</feature>
<evidence type="ECO:0000313" key="24">
    <source>
        <dbReference type="RefSeq" id="XP_055364982.1"/>
    </source>
</evidence>
<evidence type="ECO:0000313" key="21">
    <source>
        <dbReference type="RefSeq" id="XP_040926750.1"/>
    </source>
</evidence>
<evidence type="ECO:0000313" key="15">
    <source>
        <dbReference type="RefSeq" id="XP_029006276.1"/>
    </source>
</evidence>
<dbReference type="FunFam" id="1.20.1070.10:FF:000300">
    <property type="entry name" value="Vomeronasal type-1 receptor"/>
    <property type="match status" value="1"/>
</dbReference>
<dbReference type="RefSeq" id="XP_029006276.1">
    <property type="nucleotide sequence ID" value="XM_029150443.3"/>
</dbReference>
<dbReference type="RefSeq" id="XP_040926744.1">
    <property type="nucleotide sequence ID" value="XM_041070810.2"/>
</dbReference>
<evidence type="ECO:0000313" key="23">
    <source>
        <dbReference type="RefSeq" id="XP_055364981.1"/>
    </source>
</evidence>
<evidence type="ECO:0000313" key="13">
    <source>
        <dbReference type="Proteomes" id="UP000515150"/>
    </source>
</evidence>
<dbReference type="RefSeq" id="XP_055364984.1">
    <property type="nucleotide sequence ID" value="XM_055509009.1"/>
</dbReference>
<dbReference type="GO" id="GO:0016503">
    <property type="term" value="F:pheromone receptor activity"/>
    <property type="evidence" value="ECO:0007669"/>
    <property type="project" value="InterPro"/>
</dbReference>
<keyword evidence="13" id="KW-1185">Reference proteome</keyword>
<dbReference type="OrthoDB" id="9606139at2759"/>
<evidence type="ECO:0000256" key="4">
    <source>
        <dbReference type="ARBA" id="ARBA00022507"/>
    </source>
</evidence>
<dbReference type="RefSeq" id="XP_055364986.1">
    <property type="nucleotide sequence ID" value="XM_055509011.1"/>
</dbReference>
<dbReference type="RefSeq" id="XP_055364981.1">
    <property type="nucleotide sequence ID" value="XM_055509006.1"/>
</dbReference>
<keyword evidence="9 11" id="KW-0675">Receptor</keyword>
<evidence type="ECO:0000256" key="7">
    <source>
        <dbReference type="ARBA" id="ARBA00023040"/>
    </source>
</evidence>
<dbReference type="RefSeq" id="XP_055364982.1">
    <property type="nucleotide sequence ID" value="XM_055509007.1"/>
</dbReference>
<dbReference type="RefSeq" id="XP_040926748.1">
    <property type="nucleotide sequence ID" value="XM_041070814.2"/>
</dbReference>
<keyword evidence="3 11" id="KW-1003">Cell membrane</keyword>
<dbReference type="SUPFAM" id="SSF81321">
    <property type="entry name" value="Family A G protein-coupled receptor-like"/>
    <property type="match status" value="1"/>
</dbReference>
<reference evidence="14 15" key="1">
    <citation type="submission" date="2025-04" db="UniProtKB">
        <authorList>
            <consortium name="RefSeq"/>
        </authorList>
    </citation>
    <scope>IDENTIFICATION</scope>
</reference>
<evidence type="ECO:0000313" key="25">
    <source>
        <dbReference type="RefSeq" id="XP_055364984.1"/>
    </source>
</evidence>
<dbReference type="RefSeq" id="XP_029006271.1">
    <property type="nucleotide sequence ID" value="XM_029150438.3"/>
</dbReference>
<feature type="transmembrane region" description="Helical" evidence="11">
    <location>
        <begin position="132"/>
        <end position="158"/>
    </location>
</feature>
<evidence type="ECO:0000313" key="18">
    <source>
        <dbReference type="RefSeq" id="XP_040926747.1"/>
    </source>
</evidence>
<feature type="transmembrane region" description="Helical" evidence="11">
    <location>
        <begin position="21"/>
        <end position="42"/>
    </location>
</feature>